<feature type="signal peptide" evidence="2">
    <location>
        <begin position="1"/>
        <end position="17"/>
    </location>
</feature>
<evidence type="ECO:0000313" key="3">
    <source>
        <dbReference type="EMBL" id="GIQ85684.1"/>
    </source>
</evidence>
<feature type="region of interest" description="Disordered" evidence="1">
    <location>
        <begin position="227"/>
        <end position="303"/>
    </location>
</feature>
<dbReference type="Proteomes" id="UP000265618">
    <property type="component" value="Unassembled WGS sequence"/>
</dbReference>
<feature type="region of interest" description="Disordered" evidence="1">
    <location>
        <begin position="78"/>
        <end position="108"/>
    </location>
</feature>
<feature type="region of interest" description="Disordered" evidence="1">
    <location>
        <begin position="773"/>
        <end position="825"/>
    </location>
</feature>
<accession>A0A9K3D1R2</accession>
<dbReference type="EMBL" id="BDIP01002076">
    <property type="protein sequence ID" value="GIQ85684.1"/>
    <property type="molecule type" value="Genomic_DNA"/>
</dbReference>
<evidence type="ECO:0000313" key="4">
    <source>
        <dbReference type="Proteomes" id="UP000265618"/>
    </source>
</evidence>
<keyword evidence="4" id="KW-1185">Reference proteome</keyword>
<sequence length="825" mass="90585">MYVHALYLLALAVYAHGCVPVASGRDMELGGEGVKSLIDTKLDWTSTIHVELPINMVMLAICIVAFTRAKLKAKGALTMKGTSQMHPSTDPDPTDPDADTDSESSQDDLMDAYVPSMPAPMAREMSGLSFASPFAPKEDDTVYNAPTYSVIAVQSMKMLKVPENRYSEFIHSARRHSEQHALPPLPSARLHQGASAIQSARVKGMMNRTRSQAHLAGTLQSMATIDRGERGQGSGIPLNPLPPPGTPEQPYYNNTPQGLPYDSEYDSQYDSHGQLAPLVEDREIESRGEEGYGEGRPYSMGASRPIKRLASLSDVAVPAGSERPHHHAPPTTPILHARHVDRGKAMRERERERETDSADESEVDMLDRIPSRVSSAGSVRSRRSPASRPSTSQALRQERERQREREREVEREMERQRQREAKRLIYPAVMRAGMRPDDKDRVTQSQPDTKTHLAQEMAKASGQEAEKEGGRVSLAPPAPLQDSLIPTIGTAVGWLRGDSVGITNRKSDSLGTLPQILKSIGADSHLVGVGFDKTRGEDGKEIAGDKHGGAASGGNTSDPEESFVYVKCPPKCAILRSLAWTCRLVRMIYRDRQTSVDETVTEASMPAYVLKWARTRYGLPALVEKLTWSLIVSVSYHRHFHKEIETFARMLFGVYSSEQMEFNLACRRVLRLDTQRVEQMSAGDILSAQTVSLQTAQSALRQLFSGLDEDMILTFEKYISSLCLPLEVRPAGEGMTGHGHRGRDRVREAGVEGGTVHLSRTMAQPLLIGNASTTGALPSLPSMPKRVSLKGPSRTQAASPVHLPSLSHPLGGAYKDSQEQASLTR</sequence>
<feature type="chain" id="PRO_5039902664" evidence="2">
    <location>
        <begin position="18"/>
        <end position="825"/>
    </location>
</feature>
<feature type="compositionally biased region" description="Acidic residues" evidence="1">
    <location>
        <begin position="92"/>
        <end position="108"/>
    </location>
</feature>
<name>A0A9K3D1R2_9EUKA</name>
<feature type="compositionally biased region" description="Basic and acidic residues" evidence="1">
    <location>
        <begin position="279"/>
        <end position="290"/>
    </location>
</feature>
<evidence type="ECO:0000256" key="1">
    <source>
        <dbReference type="SAM" id="MobiDB-lite"/>
    </source>
</evidence>
<comment type="caution">
    <text evidence="3">The sequence shown here is derived from an EMBL/GenBank/DDBJ whole genome shotgun (WGS) entry which is preliminary data.</text>
</comment>
<dbReference type="AlphaFoldDB" id="A0A9K3D1R2"/>
<evidence type="ECO:0000256" key="2">
    <source>
        <dbReference type="SAM" id="SignalP"/>
    </source>
</evidence>
<keyword evidence="2" id="KW-0732">Signal</keyword>
<feature type="region of interest" description="Disordered" evidence="1">
    <location>
        <begin position="537"/>
        <end position="560"/>
    </location>
</feature>
<proteinExistence type="predicted"/>
<organism evidence="3 4">
    <name type="scientific">Kipferlia bialata</name>
    <dbReference type="NCBI Taxonomy" id="797122"/>
    <lineage>
        <taxon>Eukaryota</taxon>
        <taxon>Metamonada</taxon>
        <taxon>Carpediemonas-like organisms</taxon>
        <taxon>Kipferlia</taxon>
    </lineage>
</organism>
<feature type="compositionally biased region" description="Basic and acidic residues" evidence="1">
    <location>
        <begin position="537"/>
        <end position="548"/>
    </location>
</feature>
<feature type="compositionally biased region" description="Basic and acidic residues" evidence="1">
    <location>
        <begin position="338"/>
        <end position="356"/>
    </location>
</feature>
<protein>
    <submittedName>
        <fullName evidence="3">Uncharacterized protein</fullName>
    </submittedName>
</protein>
<feature type="region of interest" description="Disordered" evidence="1">
    <location>
        <begin position="315"/>
        <end position="483"/>
    </location>
</feature>
<reference evidence="3 4" key="1">
    <citation type="journal article" date="2018" name="PLoS ONE">
        <title>The draft genome of Kipferlia bialata reveals reductive genome evolution in fornicate parasites.</title>
        <authorList>
            <person name="Tanifuji G."/>
            <person name="Takabayashi S."/>
            <person name="Kume K."/>
            <person name="Takagi M."/>
            <person name="Nakayama T."/>
            <person name="Kamikawa R."/>
            <person name="Inagaki Y."/>
            <person name="Hashimoto T."/>
        </authorList>
    </citation>
    <scope>NUCLEOTIDE SEQUENCE [LARGE SCALE GENOMIC DNA]</scope>
    <source>
        <strain evidence="3">NY0173</strain>
    </source>
</reference>
<gene>
    <name evidence="3" type="ORF">KIPB_007394</name>
</gene>
<feature type="compositionally biased region" description="Basic and acidic residues" evidence="1">
    <location>
        <begin position="396"/>
        <end position="423"/>
    </location>
</feature>